<proteinExistence type="predicted"/>
<protein>
    <submittedName>
        <fullName evidence="1">Uncharacterized protein</fullName>
    </submittedName>
</protein>
<sequence length="42" mass="4790">MMRGLRTPAAARALPPLYYPPAHGQPGFFRAPTLSRQSWFHH</sequence>
<dbReference type="Proteomes" id="UP001326110">
    <property type="component" value="Chromosome"/>
</dbReference>
<gene>
    <name evidence="1" type="ORF">SR858_09195</name>
</gene>
<evidence type="ECO:0000313" key="1">
    <source>
        <dbReference type="EMBL" id="WQH06480.1"/>
    </source>
</evidence>
<keyword evidence="2" id="KW-1185">Reference proteome</keyword>
<evidence type="ECO:0000313" key="2">
    <source>
        <dbReference type="Proteomes" id="UP001326110"/>
    </source>
</evidence>
<organism evidence="1 2">
    <name type="scientific">Duganella zoogloeoides</name>
    <dbReference type="NCBI Taxonomy" id="75659"/>
    <lineage>
        <taxon>Bacteria</taxon>
        <taxon>Pseudomonadati</taxon>
        <taxon>Pseudomonadota</taxon>
        <taxon>Betaproteobacteria</taxon>
        <taxon>Burkholderiales</taxon>
        <taxon>Oxalobacteraceae</taxon>
        <taxon>Telluria group</taxon>
        <taxon>Duganella</taxon>
    </lineage>
</organism>
<accession>A0ABZ0Y394</accession>
<name>A0ABZ0Y394_9BURK</name>
<dbReference type="EMBL" id="CP140152">
    <property type="protein sequence ID" value="WQH06480.1"/>
    <property type="molecule type" value="Genomic_DNA"/>
</dbReference>
<reference evidence="1 2" key="1">
    <citation type="submission" date="2023-11" db="EMBL/GenBank/DDBJ databases">
        <title>MicrobeMod: A computational toolkit for identifying prokaryotic methylation and restriction-modification with nanopore sequencing.</title>
        <authorList>
            <person name="Crits-Christoph A."/>
            <person name="Kang S.C."/>
            <person name="Lee H."/>
            <person name="Ostrov N."/>
        </authorList>
    </citation>
    <scope>NUCLEOTIDE SEQUENCE [LARGE SCALE GENOMIC DNA]</scope>
    <source>
        <strain evidence="1 2">ATCC 25935</strain>
    </source>
</reference>
<dbReference type="RefSeq" id="WP_322534533.1">
    <property type="nucleotide sequence ID" value="NZ_CP140152.1"/>
</dbReference>